<proteinExistence type="predicted"/>
<protein>
    <submittedName>
        <fullName evidence="1">Uncharacterized protein</fullName>
    </submittedName>
</protein>
<comment type="caution">
    <text evidence="1">The sequence shown here is derived from an EMBL/GenBank/DDBJ whole genome shotgun (WGS) entry which is preliminary data.</text>
</comment>
<dbReference type="AlphaFoldDB" id="A0A7K4HLP7"/>
<name>A0A7K4HLP7_9EURY</name>
<keyword evidence="2" id="KW-1185">Reference proteome</keyword>
<reference evidence="1 2" key="1">
    <citation type="submission" date="2020-06" db="EMBL/GenBank/DDBJ databases">
        <title>Methanofollis fontis sp. nov., a methanogen isolated from marine sediments near a cold seep at Four-Way Closure Ridge offshore southwestern Taiwan.</title>
        <authorList>
            <person name="Chen S.-C."/>
            <person name="Teng N.-H."/>
            <person name="Lin Y.-S."/>
            <person name="Lai M.-C."/>
            <person name="Chen H.-H."/>
            <person name="Wang C.-C."/>
        </authorList>
    </citation>
    <scope>NUCLEOTIDE SEQUENCE [LARGE SCALE GENOMIC DNA]</scope>
    <source>
        <strain evidence="1 2">DSM 2702</strain>
    </source>
</reference>
<evidence type="ECO:0000313" key="1">
    <source>
        <dbReference type="EMBL" id="NVO66195.1"/>
    </source>
</evidence>
<sequence>MALNERLTAVLREDLGPSAGIVLSRCTKKSLGKSPADLTPADLPALAEACHRAVGPALGENVAARIRQDILALQA</sequence>
<dbReference type="RefSeq" id="WP_176787914.1">
    <property type="nucleotide sequence ID" value="NZ_JABXWR010000001.1"/>
</dbReference>
<dbReference type="EMBL" id="JABXWR010000001">
    <property type="protein sequence ID" value="NVO66195.1"/>
    <property type="molecule type" value="Genomic_DNA"/>
</dbReference>
<accession>A0A7K4HLP7</accession>
<organism evidence="1 2">
    <name type="scientific">Methanofollis tationis</name>
    <dbReference type="NCBI Taxonomy" id="81417"/>
    <lineage>
        <taxon>Archaea</taxon>
        <taxon>Methanobacteriati</taxon>
        <taxon>Methanobacteriota</taxon>
        <taxon>Stenosarchaea group</taxon>
        <taxon>Methanomicrobia</taxon>
        <taxon>Methanomicrobiales</taxon>
        <taxon>Methanomicrobiaceae</taxon>
        <taxon>Methanofollis</taxon>
    </lineage>
</organism>
<dbReference type="OrthoDB" id="111913at2157"/>
<dbReference type="Proteomes" id="UP000570823">
    <property type="component" value="Unassembled WGS sequence"/>
</dbReference>
<evidence type="ECO:0000313" key="2">
    <source>
        <dbReference type="Proteomes" id="UP000570823"/>
    </source>
</evidence>
<gene>
    <name evidence="1" type="ORF">HWN36_02445</name>
</gene>